<dbReference type="KEGG" id="rmar:GBA65_06890"/>
<evidence type="ECO:0000259" key="1">
    <source>
        <dbReference type="Pfam" id="PF01883"/>
    </source>
</evidence>
<protein>
    <submittedName>
        <fullName evidence="2">DUF59 domain-containing protein</fullName>
    </submittedName>
</protein>
<feature type="domain" description="MIP18 family-like" evidence="1">
    <location>
        <begin position="5"/>
        <end position="76"/>
    </location>
</feature>
<gene>
    <name evidence="2" type="ORF">GBA65_06890</name>
</gene>
<proteinExistence type="predicted"/>
<dbReference type="Gene3D" id="3.30.300.130">
    <property type="entry name" value="Fe-S cluster assembly (FSCA)"/>
    <property type="match status" value="1"/>
</dbReference>
<dbReference type="AlphaFoldDB" id="A0A6G8PVS1"/>
<dbReference type="EMBL" id="CP045121">
    <property type="protein sequence ID" value="QIN78283.1"/>
    <property type="molecule type" value="Genomic_DNA"/>
</dbReference>
<dbReference type="RefSeq" id="WP_166395959.1">
    <property type="nucleotide sequence ID" value="NZ_CP045121.1"/>
</dbReference>
<name>A0A6G8PVS1_9ACTN</name>
<dbReference type="InterPro" id="IPR002744">
    <property type="entry name" value="MIP18-like"/>
</dbReference>
<evidence type="ECO:0000313" key="3">
    <source>
        <dbReference type="Proteomes" id="UP000502706"/>
    </source>
</evidence>
<reference evidence="2 3" key="1">
    <citation type="submission" date="2019-10" db="EMBL/GenBank/DDBJ databases">
        <title>Rubrobacter sp nov SCSIO 52915 isolated from a deep-sea sediment in the South China Sea.</title>
        <authorList>
            <person name="Chen R.W."/>
        </authorList>
    </citation>
    <scope>NUCLEOTIDE SEQUENCE [LARGE SCALE GENOMIC DNA]</scope>
    <source>
        <strain evidence="2 3">SCSIO 52915</strain>
    </source>
</reference>
<accession>A0A6G8PVS1</accession>
<dbReference type="Proteomes" id="UP000502706">
    <property type="component" value="Chromosome"/>
</dbReference>
<organism evidence="2 3">
    <name type="scientific">Rubrobacter marinus</name>
    <dbReference type="NCBI Taxonomy" id="2653852"/>
    <lineage>
        <taxon>Bacteria</taxon>
        <taxon>Bacillati</taxon>
        <taxon>Actinomycetota</taxon>
        <taxon>Rubrobacteria</taxon>
        <taxon>Rubrobacterales</taxon>
        <taxon>Rubrobacteraceae</taxon>
        <taxon>Rubrobacter</taxon>
    </lineage>
</organism>
<dbReference type="SUPFAM" id="SSF117916">
    <property type="entry name" value="Fe-S cluster assembly (FSCA) domain-like"/>
    <property type="match status" value="1"/>
</dbReference>
<sequence>MIEQHQVLDALSGVRDPELDEPITDLEFVSGLEIKDGSVFVRLRLPTYFCAPNFSYLMVADAKEAVLSVPGVEKARVVLEDHYASDEINAGVNDERGFDRAFEGETEGPDLESLRTTFHRKAFVSRQEQLCRTLLADGNSPAELAEMTLNDVPPSPEFETYLERRAELGLDASAEAPLIVDPDGNRVPRDAVVQHLRFARLTRVSIEGNAGLCRGLLATRYGENSGITRQIG</sequence>
<dbReference type="Pfam" id="PF01883">
    <property type="entry name" value="FeS_assembly_P"/>
    <property type="match status" value="1"/>
</dbReference>
<evidence type="ECO:0000313" key="2">
    <source>
        <dbReference type="EMBL" id="QIN78283.1"/>
    </source>
</evidence>
<dbReference type="InterPro" id="IPR034904">
    <property type="entry name" value="FSCA_dom_sf"/>
</dbReference>
<keyword evidence="3" id="KW-1185">Reference proteome</keyword>